<dbReference type="EMBL" id="LR877150">
    <property type="protein sequence ID" value="CAD2216443.1"/>
    <property type="molecule type" value="Genomic_DNA"/>
</dbReference>
<evidence type="ECO:0000313" key="2">
    <source>
        <dbReference type="Proteomes" id="UP000515908"/>
    </source>
</evidence>
<organism evidence="1 2">
    <name type="scientific">Angomonas deanei</name>
    <dbReference type="NCBI Taxonomy" id="59799"/>
    <lineage>
        <taxon>Eukaryota</taxon>
        <taxon>Discoba</taxon>
        <taxon>Euglenozoa</taxon>
        <taxon>Kinetoplastea</taxon>
        <taxon>Metakinetoplastina</taxon>
        <taxon>Trypanosomatida</taxon>
        <taxon>Trypanosomatidae</taxon>
        <taxon>Strigomonadinae</taxon>
        <taxon>Angomonas</taxon>
    </lineage>
</organism>
<dbReference type="Proteomes" id="UP000515908">
    <property type="component" value="Chromosome 06"/>
</dbReference>
<sequence length="309" mass="34212">MYFCSDSILVHGADSPPFSLPRCDLLHGLTTHYCSSAPHFCFIGVVFFSCSPQRLVNRNNNKYITIIKQPMPTPARDVSAAAPLSVVLSSEKEKLPSTDYIRVVSLTANSDEKVIRSDFALHNRGARLCRLLEPLLDSIDVDFKSKFDPITGPIPPLTLPQATEEGCACVFKYLDLLQTRVPTLISKPLRAPLEELVQPWEMNFLISDCFGLPASPDSFKSTSSFARELVKKGNQPLDRILEVAMLADFLIIDHLRDLTCAFVASLGLSASTDKDLMCLCGLGAPVTDDALEPLYSQYPFLRSQDIDYC</sequence>
<name>A0A7G2CCK0_9TRYP</name>
<protein>
    <submittedName>
        <fullName evidence="1">Uncharacterized protein</fullName>
    </submittedName>
</protein>
<dbReference type="AlphaFoldDB" id="A0A7G2CCK0"/>
<gene>
    <name evidence="1" type="ORF">ADEAN_000390500</name>
</gene>
<accession>A0A7G2CCK0</accession>
<proteinExistence type="predicted"/>
<evidence type="ECO:0000313" key="1">
    <source>
        <dbReference type="EMBL" id="CAD2216443.1"/>
    </source>
</evidence>
<reference evidence="1 2" key="1">
    <citation type="submission" date="2020-08" db="EMBL/GenBank/DDBJ databases">
        <authorList>
            <person name="Newling K."/>
            <person name="Davey J."/>
            <person name="Forrester S."/>
        </authorList>
    </citation>
    <scope>NUCLEOTIDE SEQUENCE [LARGE SCALE GENOMIC DNA]</scope>
    <source>
        <strain evidence="2">Crithidia deanei Carvalho (ATCC PRA-265)</strain>
    </source>
</reference>
<keyword evidence="2" id="KW-1185">Reference proteome</keyword>
<dbReference type="VEuPathDB" id="TriTrypDB:ADEAN_000390500"/>